<dbReference type="PROSITE" id="PS50035">
    <property type="entry name" value="PLD"/>
    <property type="match status" value="1"/>
</dbReference>
<reference evidence="2" key="1">
    <citation type="submission" date="2021-03" db="EMBL/GenBank/DDBJ databases">
        <title>Antimicrobial resistance genes in bacteria isolated from Japanese honey, and their potential for conferring macrolide and lincosamide resistance in the American foulbrood pathogen Paenibacillus larvae.</title>
        <authorList>
            <person name="Okamoto M."/>
            <person name="Kumagai M."/>
            <person name="Kanamori H."/>
            <person name="Takamatsu D."/>
        </authorList>
    </citation>
    <scope>NUCLEOTIDE SEQUENCE</scope>
    <source>
        <strain evidence="2">J40TS1</strain>
    </source>
</reference>
<dbReference type="RefSeq" id="WP_213519302.1">
    <property type="nucleotide sequence ID" value="NZ_BOSE01000009.1"/>
</dbReference>
<keyword evidence="3" id="KW-1185">Reference proteome</keyword>
<dbReference type="EMBL" id="BOSE01000009">
    <property type="protein sequence ID" value="GIP18656.1"/>
    <property type="molecule type" value="Genomic_DNA"/>
</dbReference>
<dbReference type="SUPFAM" id="SSF56024">
    <property type="entry name" value="Phospholipase D/nuclease"/>
    <property type="match status" value="1"/>
</dbReference>
<gene>
    <name evidence="2" type="ORF">J40TS1_42980</name>
</gene>
<protein>
    <submittedName>
        <fullName evidence="2">Endonuclease</fullName>
    </submittedName>
</protein>
<proteinExistence type="predicted"/>
<dbReference type="Pfam" id="PF13091">
    <property type="entry name" value="PLDc_2"/>
    <property type="match status" value="1"/>
</dbReference>
<evidence type="ECO:0000313" key="3">
    <source>
        <dbReference type="Proteomes" id="UP000683139"/>
    </source>
</evidence>
<dbReference type="InterPro" id="IPR025202">
    <property type="entry name" value="PLD-like_dom"/>
</dbReference>
<evidence type="ECO:0000259" key="1">
    <source>
        <dbReference type="PROSITE" id="PS50035"/>
    </source>
</evidence>
<dbReference type="Gene3D" id="3.30.870.10">
    <property type="entry name" value="Endonuclease Chain A"/>
    <property type="match status" value="1"/>
</dbReference>
<dbReference type="GO" id="GO:0004519">
    <property type="term" value="F:endonuclease activity"/>
    <property type="evidence" value="ECO:0007669"/>
    <property type="project" value="UniProtKB-KW"/>
</dbReference>
<keyword evidence="2" id="KW-0255">Endonuclease</keyword>
<dbReference type="GO" id="GO:0032049">
    <property type="term" value="P:cardiolipin biosynthetic process"/>
    <property type="evidence" value="ECO:0007669"/>
    <property type="project" value="UniProtKB-ARBA"/>
</dbReference>
<dbReference type="Proteomes" id="UP000683139">
    <property type="component" value="Unassembled WGS sequence"/>
</dbReference>
<evidence type="ECO:0000313" key="2">
    <source>
        <dbReference type="EMBL" id="GIP18656.1"/>
    </source>
</evidence>
<sequence>MEIKILATGLGWMGSGVESIKANLEELIQNAKYEIMIGAYNISTGASDVFELIDVPLSRGVDVRILVNQYQNHHPAAQDMLRSFYRKYLNFMLYDFTHPDGYDLHAKMIVVDRERAIIGSSNISRRGFFNNHELAVLLTGQEVKKVASAFEKLVTHQHTKKIDL</sequence>
<accession>A0A919YWQ2</accession>
<name>A0A919YWQ2_9BACL</name>
<organism evidence="2 3">
    <name type="scientific">Paenibacillus montaniterrae</name>
    <dbReference type="NCBI Taxonomy" id="429341"/>
    <lineage>
        <taxon>Bacteria</taxon>
        <taxon>Bacillati</taxon>
        <taxon>Bacillota</taxon>
        <taxon>Bacilli</taxon>
        <taxon>Bacillales</taxon>
        <taxon>Paenibacillaceae</taxon>
        <taxon>Paenibacillus</taxon>
    </lineage>
</organism>
<dbReference type="GO" id="GO:0030572">
    <property type="term" value="F:phosphatidyltransferase activity"/>
    <property type="evidence" value="ECO:0007669"/>
    <property type="project" value="UniProtKB-ARBA"/>
</dbReference>
<dbReference type="SMART" id="SM00155">
    <property type="entry name" value="PLDc"/>
    <property type="match status" value="1"/>
</dbReference>
<keyword evidence="2" id="KW-0540">Nuclease</keyword>
<dbReference type="PANTHER" id="PTHR21248">
    <property type="entry name" value="CARDIOLIPIN SYNTHASE"/>
    <property type="match status" value="1"/>
</dbReference>
<dbReference type="InterPro" id="IPR001736">
    <property type="entry name" value="PLipase_D/transphosphatidylase"/>
</dbReference>
<dbReference type="AlphaFoldDB" id="A0A919YWQ2"/>
<comment type="caution">
    <text evidence="2">The sequence shown here is derived from an EMBL/GenBank/DDBJ whole genome shotgun (WGS) entry which is preliminary data.</text>
</comment>
<feature type="domain" description="PLD phosphodiesterase" evidence="1">
    <location>
        <begin position="100"/>
        <end position="127"/>
    </location>
</feature>
<dbReference type="PANTHER" id="PTHR21248:SF22">
    <property type="entry name" value="PHOSPHOLIPASE D"/>
    <property type="match status" value="1"/>
</dbReference>
<dbReference type="CDD" id="cd00138">
    <property type="entry name" value="PLDc_SF"/>
    <property type="match status" value="1"/>
</dbReference>
<keyword evidence="2" id="KW-0378">Hydrolase</keyword>